<evidence type="ECO:0000313" key="3">
    <source>
        <dbReference type="EMBL" id="GGB43602.1"/>
    </source>
</evidence>
<dbReference type="PROSITE" id="PS51257">
    <property type="entry name" value="PROKAR_LIPOPROTEIN"/>
    <property type="match status" value="1"/>
</dbReference>
<feature type="signal peptide" evidence="2">
    <location>
        <begin position="1"/>
        <end position="19"/>
    </location>
</feature>
<proteinExistence type="predicted"/>
<dbReference type="Proteomes" id="UP000621492">
    <property type="component" value="Unassembled WGS sequence"/>
</dbReference>
<dbReference type="EMBL" id="BMJD01000015">
    <property type="protein sequence ID" value="GGB43602.1"/>
    <property type="molecule type" value="Genomic_DNA"/>
</dbReference>
<reference evidence="3" key="1">
    <citation type="journal article" date="2014" name="Int. J. Syst. Evol. Microbiol.">
        <title>Complete genome sequence of Corynebacterium casei LMG S-19264T (=DSM 44701T), isolated from a smear-ripened cheese.</title>
        <authorList>
            <consortium name="US DOE Joint Genome Institute (JGI-PGF)"/>
            <person name="Walter F."/>
            <person name="Albersmeier A."/>
            <person name="Kalinowski J."/>
            <person name="Ruckert C."/>
        </authorList>
    </citation>
    <scope>NUCLEOTIDE SEQUENCE</scope>
    <source>
        <strain evidence="3">CGMCC 1.15454</strain>
    </source>
</reference>
<name>A0A9W5TY37_9BACI</name>
<comment type="caution">
    <text evidence="3">The sequence shown here is derived from an EMBL/GenBank/DDBJ whole genome shotgun (WGS) entry which is preliminary data.</text>
</comment>
<sequence length="376" mass="41674">MLKCMAIPLIIVGVILLTACSTTTMSNKGDHAEQDHASKTDQSTDSQKTKKDPQQKNDKEAIPAMKPFEPIEPPKDARSLEDNYSSDTKTQMPAAEAHGEDSKRTVPLGQTLLKGKKDFSNGPLKNNRVVAFYGTPKSENMGFLGEYSPDEMMDRLKKQTEAYSKADPERPAIPAIELIATVAQRTPGSDGLYITKPDTEVIDQYAKLAENNGALLILDIQLGQAPVMREVREVESYLKLPHVHLAIDTEYSVEEGEIPGEDLGHVDGTEIQEAVEYVDKLVEKNNLTDKMVLVHQFGNGIVTNKEQIKPTEHVEVPLNYDGFGESTVKMSAYGKLVRDEPIQYGGFKLFYKKDEPLLSPEDVLKLDPAPAIVNYQ</sequence>
<feature type="compositionally biased region" description="Basic and acidic residues" evidence="1">
    <location>
        <begin position="47"/>
        <end position="61"/>
    </location>
</feature>
<keyword evidence="3" id="KW-0449">Lipoprotein</keyword>
<dbReference type="RefSeq" id="WP_102414787.1">
    <property type="nucleotide sequence ID" value="NZ_BMJD01000015.1"/>
</dbReference>
<gene>
    <name evidence="3" type="ORF">GCM10011409_21470</name>
</gene>
<evidence type="ECO:0000256" key="1">
    <source>
        <dbReference type="SAM" id="MobiDB-lite"/>
    </source>
</evidence>
<feature type="chain" id="PRO_5040769437" evidence="2">
    <location>
        <begin position="20"/>
        <end position="376"/>
    </location>
</feature>
<organism evidence="3 4">
    <name type="scientific">Lentibacillus populi</name>
    <dbReference type="NCBI Taxonomy" id="1827502"/>
    <lineage>
        <taxon>Bacteria</taxon>
        <taxon>Bacillati</taxon>
        <taxon>Bacillota</taxon>
        <taxon>Bacilli</taxon>
        <taxon>Bacillales</taxon>
        <taxon>Bacillaceae</taxon>
        <taxon>Lentibacillus</taxon>
    </lineage>
</organism>
<feature type="compositionally biased region" description="Basic and acidic residues" evidence="1">
    <location>
        <begin position="28"/>
        <end position="39"/>
    </location>
</feature>
<keyword evidence="2" id="KW-0732">Signal</keyword>
<reference evidence="3" key="2">
    <citation type="submission" date="2020-09" db="EMBL/GenBank/DDBJ databases">
        <authorList>
            <person name="Sun Q."/>
            <person name="Zhou Y."/>
        </authorList>
    </citation>
    <scope>NUCLEOTIDE SEQUENCE</scope>
    <source>
        <strain evidence="3">CGMCC 1.15454</strain>
    </source>
</reference>
<dbReference type="AlphaFoldDB" id="A0A9W5TY37"/>
<feature type="compositionally biased region" description="Polar residues" evidence="1">
    <location>
        <begin position="82"/>
        <end position="91"/>
    </location>
</feature>
<feature type="region of interest" description="Disordered" evidence="1">
    <location>
        <begin position="25"/>
        <end position="107"/>
    </location>
</feature>
<keyword evidence="4" id="KW-1185">Reference proteome</keyword>
<evidence type="ECO:0000256" key="2">
    <source>
        <dbReference type="SAM" id="SignalP"/>
    </source>
</evidence>
<accession>A0A9W5TY37</accession>
<feature type="compositionally biased region" description="Basic and acidic residues" evidence="1">
    <location>
        <begin position="72"/>
        <end position="81"/>
    </location>
</feature>
<evidence type="ECO:0000313" key="4">
    <source>
        <dbReference type="Proteomes" id="UP000621492"/>
    </source>
</evidence>
<protein>
    <submittedName>
        <fullName evidence="3">Lipoprotein</fullName>
    </submittedName>
</protein>